<dbReference type="PANTHER" id="PTHR48075:SF5">
    <property type="entry name" value="3-HYDROXYBUTYRYL-COA DEHYDROGENASE"/>
    <property type="match status" value="1"/>
</dbReference>
<keyword evidence="5" id="KW-0520">NAD</keyword>
<proteinExistence type="inferred from homology"/>
<sequence>MGTIDRILVIGAGTMGAQIGLVCALAGFETAVYDLAETALDRARTELEERTARAVEKGRLSEAERDAAFARLRFGTDLTGPAAKADFVIEAAVERLDVKRKLFAELDRLTPPHAILATNSSGFVPSRIADATGRPDRVCNLHFFNPAMVMRCVEIVRGPQTSDETVRATVALAERLGKLPVVLDKEIPGFVANRILGAVRDEAIRLLEGGIASVEAIDTVCRTALGYPMGPFELMDLTGIDIGYHTKKARYEESGDPQDLPSRSVTELVERGELGRKTGKGWYAYDRHGNKIEGTPWISR</sequence>
<dbReference type="GO" id="GO:0006631">
    <property type="term" value="P:fatty acid metabolic process"/>
    <property type="evidence" value="ECO:0007669"/>
    <property type="project" value="InterPro"/>
</dbReference>
<evidence type="ECO:0000256" key="4">
    <source>
        <dbReference type="PIRSR" id="PIRSR000105-1"/>
    </source>
</evidence>
<dbReference type="Gene3D" id="1.10.1040.10">
    <property type="entry name" value="N-(1-d-carboxylethyl)-l-norvaline Dehydrogenase, domain 2"/>
    <property type="match status" value="1"/>
</dbReference>
<reference evidence="8" key="2">
    <citation type="submission" date="2020-09" db="EMBL/GenBank/DDBJ databases">
        <authorList>
            <person name="Sun Q."/>
            <person name="Ohkuma M."/>
        </authorList>
    </citation>
    <scope>NUCLEOTIDE SEQUENCE</scope>
    <source>
        <strain evidence="8">JCM 3086</strain>
    </source>
</reference>
<feature type="binding site" evidence="5">
    <location>
        <position position="94"/>
    </location>
    <ligand>
        <name>NAD(+)</name>
        <dbReference type="ChEBI" id="CHEBI:57540"/>
    </ligand>
</feature>
<dbReference type="InterPro" id="IPR022694">
    <property type="entry name" value="3-OHacyl-CoA_DH"/>
</dbReference>
<comment type="pathway">
    <text evidence="1">Lipid metabolism; butanoate metabolism.</text>
</comment>
<dbReference type="GO" id="GO:0016616">
    <property type="term" value="F:oxidoreductase activity, acting on the CH-OH group of donors, NAD or NADP as acceptor"/>
    <property type="evidence" value="ECO:0007669"/>
    <property type="project" value="InterPro"/>
</dbReference>
<dbReference type="Gene3D" id="3.40.50.720">
    <property type="entry name" value="NAD(P)-binding Rossmann-like Domain"/>
    <property type="match status" value="1"/>
</dbReference>
<evidence type="ECO:0008006" key="10">
    <source>
        <dbReference type="Google" id="ProtNLM"/>
    </source>
</evidence>
<feature type="binding site" evidence="5">
    <location>
        <position position="34"/>
    </location>
    <ligand>
        <name>NAD(+)</name>
        <dbReference type="ChEBI" id="CHEBI:57540"/>
    </ligand>
</feature>
<evidence type="ECO:0000256" key="5">
    <source>
        <dbReference type="PIRSR" id="PIRSR000105-2"/>
    </source>
</evidence>
<evidence type="ECO:0000259" key="6">
    <source>
        <dbReference type="Pfam" id="PF00725"/>
    </source>
</evidence>
<comment type="similarity">
    <text evidence="2">Belongs to the 3-hydroxyacyl-CoA dehydrogenase family.</text>
</comment>
<dbReference type="InterPro" id="IPR008927">
    <property type="entry name" value="6-PGluconate_DH-like_C_sf"/>
</dbReference>
<evidence type="ECO:0000313" key="8">
    <source>
        <dbReference type="EMBL" id="GGJ35018.1"/>
    </source>
</evidence>
<gene>
    <name evidence="8" type="ORF">GCM10010121_052820</name>
</gene>
<feature type="domain" description="3-hydroxyacyl-CoA dehydrogenase C-terminal" evidence="6">
    <location>
        <begin position="189"/>
        <end position="285"/>
    </location>
</feature>
<feature type="binding site" evidence="5">
    <location>
        <position position="99"/>
    </location>
    <ligand>
        <name>NAD(+)</name>
        <dbReference type="ChEBI" id="CHEBI:57540"/>
    </ligand>
</feature>
<dbReference type="Pfam" id="PF02737">
    <property type="entry name" value="3HCDH_N"/>
    <property type="match status" value="1"/>
</dbReference>
<comment type="caution">
    <text evidence="8">The sequence shown here is derived from an EMBL/GenBank/DDBJ whole genome shotgun (WGS) entry which is preliminary data.</text>
</comment>
<dbReference type="FunFam" id="3.40.50.720:FF:000009">
    <property type="entry name" value="Fatty oxidation complex, alpha subunit"/>
    <property type="match status" value="1"/>
</dbReference>
<dbReference type="InterPro" id="IPR036291">
    <property type="entry name" value="NAD(P)-bd_dom_sf"/>
</dbReference>
<reference evidence="8" key="1">
    <citation type="journal article" date="2014" name="Int. J. Syst. Evol. Microbiol.">
        <title>Complete genome sequence of Corynebacterium casei LMG S-19264T (=DSM 44701T), isolated from a smear-ripened cheese.</title>
        <authorList>
            <consortium name="US DOE Joint Genome Institute (JGI-PGF)"/>
            <person name="Walter F."/>
            <person name="Albersmeier A."/>
            <person name="Kalinowski J."/>
            <person name="Ruckert C."/>
        </authorList>
    </citation>
    <scope>NUCLEOTIDE SEQUENCE</scope>
    <source>
        <strain evidence="8">JCM 3086</strain>
    </source>
</reference>
<dbReference type="AlphaFoldDB" id="A0A917NXJ9"/>
<dbReference type="PANTHER" id="PTHR48075">
    <property type="entry name" value="3-HYDROXYACYL-COA DEHYDROGENASE FAMILY PROTEIN"/>
    <property type="match status" value="1"/>
</dbReference>
<name>A0A917NXJ9_9ACTN</name>
<keyword evidence="9" id="KW-1185">Reference proteome</keyword>
<organism evidence="8 9">
    <name type="scientific">Streptomyces brasiliensis</name>
    <dbReference type="NCBI Taxonomy" id="1954"/>
    <lineage>
        <taxon>Bacteria</taxon>
        <taxon>Bacillati</taxon>
        <taxon>Actinomycetota</taxon>
        <taxon>Actinomycetes</taxon>
        <taxon>Kitasatosporales</taxon>
        <taxon>Streptomycetaceae</taxon>
        <taxon>Streptomyces</taxon>
    </lineage>
</organism>
<dbReference type="InterPro" id="IPR013328">
    <property type="entry name" value="6PGD_dom2"/>
</dbReference>
<dbReference type="PIRSF" id="PIRSF000105">
    <property type="entry name" value="HCDH"/>
    <property type="match status" value="1"/>
</dbReference>
<feature type="binding site" evidence="5">
    <location>
        <begin position="11"/>
        <end position="16"/>
    </location>
    <ligand>
        <name>NAD(+)</name>
        <dbReference type="ChEBI" id="CHEBI:57540"/>
    </ligand>
</feature>
<dbReference type="SUPFAM" id="SSF48179">
    <property type="entry name" value="6-phosphogluconate dehydrogenase C-terminal domain-like"/>
    <property type="match status" value="1"/>
</dbReference>
<feature type="domain" description="3-hydroxyacyl-CoA dehydrogenase NAD binding" evidence="7">
    <location>
        <begin position="7"/>
        <end position="186"/>
    </location>
</feature>
<feature type="binding site" evidence="5">
    <location>
        <position position="121"/>
    </location>
    <ligand>
        <name>NAD(+)</name>
        <dbReference type="ChEBI" id="CHEBI:57540"/>
    </ligand>
</feature>
<evidence type="ECO:0000256" key="1">
    <source>
        <dbReference type="ARBA" id="ARBA00005086"/>
    </source>
</evidence>
<evidence type="ECO:0000256" key="3">
    <source>
        <dbReference type="ARBA" id="ARBA00023002"/>
    </source>
</evidence>
<dbReference type="InterPro" id="IPR006108">
    <property type="entry name" value="3HC_DH_C"/>
</dbReference>
<dbReference type="Pfam" id="PF00725">
    <property type="entry name" value="3HCDH"/>
    <property type="match status" value="1"/>
</dbReference>
<keyword evidence="3" id="KW-0560">Oxidoreductase</keyword>
<evidence type="ECO:0000256" key="2">
    <source>
        <dbReference type="ARBA" id="ARBA00009463"/>
    </source>
</evidence>
<dbReference type="EMBL" id="BMQA01000019">
    <property type="protein sequence ID" value="GGJ35018.1"/>
    <property type="molecule type" value="Genomic_DNA"/>
</dbReference>
<feature type="binding site" evidence="5">
    <location>
        <position position="145"/>
    </location>
    <ligand>
        <name>NAD(+)</name>
        <dbReference type="ChEBI" id="CHEBI:57540"/>
    </ligand>
</feature>
<dbReference type="Proteomes" id="UP000657574">
    <property type="component" value="Unassembled WGS sequence"/>
</dbReference>
<evidence type="ECO:0000259" key="7">
    <source>
        <dbReference type="Pfam" id="PF02737"/>
    </source>
</evidence>
<feature type="binding site" evidence="5">
    <location>
        <position position="277"/>
    </location>
    <ligand>
        <name>NAD(+)</name>
        <dbReference type="ChEBI" id="CHEBI:57540"/>
    </ligand>
</feature>
<dbReference type="RefSeq" id="WP_189313743.1">
    <property type="nucleotide sequence ID" value="NZ_BMQA01000019.1"/>
</dbReference>
<evidence type="ECO:0000313" key="9">
    <source>
        <dbReference type="Proteomes" id="UP000657574"/>
    </source>
</evidence>
<dbReference type="SUPFAM" id="SSF51735">
    <property type="entry name" value="NAD(P)-binding Rossmann-fold domains"/>
    <property type="match status" value="1"/>
</dbReference>
<accession>A0A917NXJ9</accession>
<dbReference type="InterPro" id="IPR006176">
    <property type="entry name" value="3-OHacyl-CoA_DH_NAD-bd"/>
</dbReference>
<dbReference type="GO" id="GO:0070403">
    <property type="term" value="F:NAD+ binding"/>
    <property type="evidence" value="ECO:0007669"/>
    <property type="project" value="InterPro"/>
</dbReference>
<feature type="site" description="Important for catalytic activity" evidence="4">
    <location>
        <position position="142"/>
    </location>
</feature>
<protein>
    <recommendedName>
        <fullName evidence="10">3-hydroxyacyl-CoA dehydrogenase</fullName>
    </recommendedName>
</protein>